<evidence type="ECO:0000256" key="6">
    <source>
        <dbReference type="ARBA" id="ARBA00022692"/>
    </source>
</evidence>
<evidence type="ECO:0000256" key="9">
    <source>
        <dbReference type="ARBA" id="ARBA00023157"/>
    </source>
</evidence>
<keyword evidence="6" id="KW-0812">Transmembrane</keyword>
<evidence type="ECO:0000256" key="14">
    <source>
        <dbReference type="SAM" id="SignalP"/>
    </source>
</evidence>
<gene>
    <name evidence="15" type="primary">Scarb2</name>
    <name evidence="15" type="ORF">Bhyg_06440</name>
</gene>
<evidence type="ECO:0000256" key="12">
    <source>
        <dbReference type="ARBA" id="ARBA00040821"/>
    </source>
</evidence>
<evidence type="ECO:0000256" key="11">
    <source>
        <dbReference type="ARBA" id="ARBA00023180"/>
    </source>
</evidence>
<comment type="function">
    <text evidence="1">Plays an olfactory role that is not restricted to pheromone sensitivity.</text>
</comment>
<evidence type="ECO:0000313" key="16">
    <source>
        <dbReference type="Proteomes" id="UP001151699"/>
    </source>
</evidence>
<keyword evidence="14" id="KW-0732">Signal</keyword>
<protein>
    <recommendedName>
        <fullName evidence="12">Scavenger receptor class B member 1</fullName>
    </recommendedName>
    <alternativeName>
        <fullName evidence="13">SR-BI</fullName>
    </alternativeName>
</protein>
<evidence type="ECO:0000256" key="3">
    <source>
        <dbReference type="ARBA" id="ARBA00004651"/>
    </source>
</evidence>
<evidence type="ECO:0000256" key="2">
    <source>
        <dbReference type="ARBA" id="ARBA00004189"/>
    </source>
</evidence>
<reference evidence="15" key="1">
    <citation type="submission" date="2022-07" db="EMBL/GenBank/DDBJ databases">
        <authorList>
            <person name="Trinca V."/>
            <person name="Uliana J.V.C."/>
            <person name="Torres T.T."/>
            <person name="Ward R.J."/>
            <person name="Monesi N."/>
        </authorList>
    </citation>
    <scope>NUCLEOTIDE SEQUENCE</scope>
    <source>
        <strain evidence="15">HSMRA1968</strain>
        <tissue evidence="15">Whole embryos</tissue>
    </source>
</reference>
<keyword evidence="8" id="KW-0472">Membrane</keyword>
<dbReference type="GO" id="GO:0005901">
    <property type="term" value="C:caveola"/>
    <property type="evidence" value="ECO:0007669"/>
    <property type="project" value="UniProtKB-SubCell"/>
</dbReference>
<evidence type="ECO:0000256" key="1">
    <source>
        <dbReference type="ARBA" id="ARBA00003156"/>
    </source>
</evidence>
<keyword evidence="16" id="KW-1185">Reference proteome</keyword>
<comment type="similarity">
    <text evidence="4">Belongs to the CD36 family.</text>
</comment>
<keyword evidence="10" id="KW-0675">Receptor</keyword>
<keyword evidence="11" id="KW-0325">Glycoprotein</keyword>
<name>A0A9Q0N1Q7_9DIPT</name>
<dbReference type="PANTHER" id="PTHR11923:SF110">
    <property type="entry name" value="SCAVENGER RECEPTOR CLASS B MEMBER 1"/>
    <property type="match status" value="1"/>
</dbReference>
<sequence length="412" mass="46454">MNKLLILLALAVCGVASETVEQFVQELKATDASSAHGNRFLLCSESPWERTLEVTFFSVVNQEGFLNGERPVLRETEPVFLDELRTRVNCSVNIEDMSINYGQNRYWSGRSGDFNQRVNTANIPFQRLGHVLCNDGTGECMPSLVSSGEGYLKEATINELLIKGTDLSSYKNELSAHPHISGDYPELERDSFAILSQLYYPKKFTVSSDEDTYGKIKLMDDQSELLWWKSNNENGICSQFPSTTGETFLGKVTERSILHYYSEDVCGSAILKYDSVDNSFGFPALKFVSYPETNGGDCFKTPSNLPYGAVDVKSCQRGLPFMMSYPHFLDADASYRNQLSGLNADASKHQTYFIIEPVTGMLVESSQKYQLNVEVKKFKSHESRSMVDTILPVYWFNKHSYQCYQEHVGQSS</sequence>
<feature type="chain" id="PRO_5040233099" description="Scavenger receptor class B member 1" evidence="14">
    <location>
        <begin position="18"/>
        <end position="412"/>
    </location>
</feature>
<feature type="non-terminal residue" evidence="15">
    <location>
        <position position="1"/>
    </location>
</feature>
<dbReference type="InterPro" id="IPR002159">
    <property type="entry name" value="CD36_fam"/>
</dbReference>
<dbReference type="AlphaFoldDB" id="A0A9Q0N1Q7"/>
<dbReference type="PANTHER" id="PTHR11923">
    <property type="entry name" value="SCAVENGER RECEPTOR CLASS B TYPE-1 SR-B1"/>
    <property type="match status" value="1"/>
</dbReference>
<evidence type="ECO:0000256" key="4">
    <source>
        <dbReference type="ARBA" id="ARBA00010532"/>
    </source>
</evidence>
<dbReference type="PRINTS" id="PR01609">
    <property type="entry name" value="CD36FAMILY"/>
</dbReference>
<dbReference type="Proteomes" id="UP001151699">
    <property type="component" value="Chromosome B"/>
</dbReference>
<dbReference type="EMBL" id="WJQU01000002">
    <property type="protein sequence ID" value="KAJ6641501.1"/>
    <property type="molecule type" value="Genomic_DNA"/>
</dbReference>
<dbReference type="GO" id="GO:0005737">
    <property type="term" value="C:cytoplasm"/>
    <property type="evidence" value="ECO:0007669"/>
    <property type="project" value="TreeGrafter"/>
</dbReference>
<dbReference type="GO" id="GO:0005044">
    <property type="term" value="F:scavenger receptor activity"/>
    <property type="evidence" value="ECO:0007669"/>
    <property type="project" value="TreeGrafter"/>
</dbReference>
<evidence type="ECO:0000256" key="8">
    <source>
        <dbReference type="ARBA" id="ARBA00023136"/>
    </source>
</evidence>
<evidence type="ECO:0000256" key="13">
    <source>
        <dbReference type="ARBA" id="ARBA00042244"/>
    </source>
</evidence>
<evidence type="ECO:0000256" key="7">
    <source>
        <dbReference type="ARBA" id="ARBA00022989"/>
    </source>
</evidence>
<organism evidence="15 16">
    <name type="scientific">Pseudolycoriella hygida</name>
    <dbReference type="NCBI Taxonomy" id="35572"/>
    <lineage>
        <taxon>Eukaryota</taxon>
        <taxon>Metazoa</taxon>
        <taxon>Ecdysozoa</taxon>
        <taxon>Arthropoda</taxon>
        <taxon>Hexapoda</taxon>
        <taxon>Insecta</taxon>
        <taxon>Pterygota</taxon>
        <taxon>Neoptera</taxon>
        <taxon>Endopterygota</taxon>
        <taxon>Diptera</taxon>
        <taxon>Nematocera</taxon>
        <taxon>Sciaroidea</taxon>
        <taxon>Sciaridae</taxon>
        <taxon>Pseudolycoriella</taxon>
    </lineage>
</organism>
<evidence type="ECO:0000256" key="5">
    <source>
        <dbReference type="ARBA" id="ARBA00022475"/>
    </source>
</evidence>
<comment type="caution">
    <text evidence="15">The sequence shown here is derived from an EMBL/GenBank/DDBJ whole genome shotgun (WGS) entry which is preliminary data.</text>
</comment>
<comment type="subcellular location">
    <subcellularLocation>
        <location evidence="3">Cell membrane</location>
        <topology evidence="3">Multi-pass membrane protein</topology>
    </subcellularLocation>
    <subcellularLocation>
        <location evidence="2">Membrane</location>
        <location evidence="2">Caveola</location>
        <topology evidence="2">Multi-pass membrane protein</topology>
    </subcellularLocation>
</comment>
<keyword evidence="7" id="KW-1133">Transmembrane helix</keyword>
<keyword evidence="5" id="KW-1003">Cell membrane</keyword>
<dbReference type="OrthoDB" id="8187528at2759"/>
<feature type="signal peptide" evidence="14">
    <location>
        <begin position="1"/>
        <end position="17"/>
    </location>
</feature>
<dbReference type="Pfam" id="PF01130">
    <property type="entry name" value="CD36"/>
    <property type="match status" value="1"/>
</dbReference>
<proteinExistence type="inferred from homology"/>
<evidence type="ECO:0000256" key="10">
    <source>
        <dbReference type="ARBA" id="ARBA00023170"/>
    </source>
</evidence>
<evidence type="ECO:0000313" key="15">
    <source>
        <dbReference type="EMBL" id="KAJ6641501.1"/>
    </source>
</evidence>
<accession>A0A9Q0N1Q7</accession>
<keyword evidence="9" id="KW-1015">Disulfide bond</keyword>